<organism evidence="6 7">
    <name type="scientific">Candidatus Kerfeldbacteria bacterium CG15_BIG_FIL_POST_REV_8_21_14_020_45_12</name>
    <dbReference type="NCBI Taxonomy" id="2014247"/>
    <lineage>
        <taxon>Bacteria</taxon>
        <taxon>Candidatus Kerfeldiibacteriota</taxon>
    </lineage>
</organism>
<dbReference type="Proteomes" id="UP000230292">
    <property type="component" value="Unassembled WGS sequence"/>
</dbReference>
<keyword evidence="3" id="KW-0067">ATP-binding</keyword>
<dbReference type="PANTHER" id="PTHR30258">
    <property type="entry name" value="TYPE II SECRETION SYSTEM PROTEIN GSPE-RELATED"/>
    <property type="match status" value="1"/>
</dbReference>
<evidence type="ECO:0000313" key="6">
    <source>
        <dbReference type="EMBL" id="PIW37390.1"/>
    </source>
</evidence>
<dbReference type="InterPro" id="IPR001482">
    <property type="entry name" value="T2SS/T4SS_dom"/>
</dbReference>
<dbReference type="InterPro" id="IPR037257">
    <property type="entry name" value="T2SS_E_N_sf"/>
</dbReference>
<dbReference type="Gene3D" id="3.30.450.90">
    <property type="match status" value="1"/>
</dbReference>
<feature type="compositionally biased region" description="Polar residues" evidence="4">
    <location>
        <begin position="17"/>
        <end position="28"/>
    </location>
</feature>
<feature type="domain" description="Bacterial type II secretion system protein E" evidence="5">
    <location>
        <begin position="402"/>
        <end position="416"/>
    </location>
</feature>
<evidence type="ECO:0000313" key="7">
    <source>
        <dbReference type="Proteomes" id="UP000230292"/>
    </source>
</evidence>
<keyword evidence="2" id="KW-0547">Nucleotide-binding</keyword>
<dbReference type="SUPFAM" id="SSF160246">
    <property type="entry name" value="EspE N-terminal domain-like"/>
    <property type="match status" value="1"/>
</dbReference>
<dbReference type="EMBL" id="PFGC01000007">
    <property type="protein sequence ID" value="PIW37390.1"/>
    <property type="molecule type" value="Genomic_DNA"/>
</dbReference>
<evidence type="ECO:0000256" key="1">
    <source>
        <dbReference type="ARBA" id="ARBA00006611"/>
    </source>
</evidence>
<protein>
    <submittedName>
        <fullName evidence="6">Type II secretion system protein GspE</fullName>
    </submittedName>
</protein>
<name>A0A2M7H599_9BACT</name>
<comment type="similarity">
    <text evidence="1">Belongs to the GSP E family.</text>
</comment>
<comment type="caution">
    <text evidence="6">The sequence shown here is derived from an EMBL/GenBank/DDBJ whole genome shotgun (WGS) entry which is preliminary data.</text>
</comment>
<dbReference type="InterPro" id="IPR007831">
    <property type="entry name" value="T2SS_GspE_N"/>
</dbReference>
<evidence type="ECO:0000259" key="5">
    <source>
        <dbReference type="PROSITE" id="PS00662"/>
    </source>
</evidence>
<evidence type="ECO:0000256" key="4">
    <source>
        <dbReference type="SAM" id="MobiDB-lite"/>
    </source>
</evidence>
<dbReference type="Gene3D" id="3.40.50.300">
    <property type="entry name" value="P-loop containing nucleotide triphosphate hydrolases"/>
    <property type="match status" value="1"/>
</dbReference>
<dbReference type="AlphaFoldDB" id="A0A2M7H599"/>
<feature type="region of interest" description="Disordered" evidence="4">
    <location>
        <begin position="1"/>
        <end position="39"/>
    </location>
</feature>
<dbReference type="PANTHER" id="PTHR30258:SF2">
    <property type="entry name" value="COMG OPERON PROTEIN 1"/>
    <property type="match status" value="1"/>
</dbReference>
<evidence type="ECO:0000256" key="3">
    <source>
        <dbReference type="ARBA" id="ARBA00022840"/>
    </source>
</evidence>
<dbReference type="CDD" id="cd01129">
    <property type="entry name" value="PulE-GspE-like"/>
    <property type="match status" value="1"/>
</dbReference>
<dbReference type="GO" id="GO:0005886">
    <property type="term" value="C:plasma membrane"/>
    <property type="evidence" value="ECO:0007669"/>
    <property type="project" value="TreeGrafter"/>
</dbReference>
<dbReference type="GO" id="GO:0016887">
    <property type="term" value="F:ATP hydrolysis activity"/>
    <property type="evidence" value="ECO:0007669"/>
    <property type="project" value="TreeGrafter"/>
</dbReference>
<dbReference type="InterPro" id="IPR027417">
    <property type="entry name" value="P-loop_NTPase"/>
</dbReference>
<dbReference type="Pfam" id="PF05157">
    <property type="entry name" value="MshEN"/>
    <property type="match status" value="1"/>
</dbReference>
<dbReference type="Pfam" id="PF00437">
    <property type="entry name" value="T2SSE"/>
    <property type="match status" value="1"/>
</dbReference>
<proteinExistence type="inferred from homology"/>
<reference evidence="6 7" key="1">
    <citation type="submission" date="2017-09" db="EMBL/GenBank/DDBJ databases">
        <title>Depth-based differentiation of microbial function through sediment-hosted aquifers and enrichment of novel symbionts in the deep terrestrial subsurface.</title>
        <authorList>
            <person name="Probst A.J."/>
            <person name="Ladd B."/>
            <person name="Jarett J.K."/>
            <person name="Geller-Mcgrath D.E."/>
            <person name="Sieber C.M."/>
            <person name="Emerson J.B."/>
            <person name="Anantharaman K."/>
            <person name="Thomas B.C."/>
            <person name="Malmstrom R."/>
            <person name="Stieglmeier M."/>
            <person name="Klingl A."/>
            <person name="Woyke T."/>
            <person name="Ryan C.M."/>
            <person name="Banfield J.F."/>
        </authorList>
    </citation>
    <scope>NUCLEOTIDE SEQUENCE [LARGE SCALE GENOMIC DNA]</scope>
    <source>
        <strain evidence="6">CG15_BIG_FIL_POST_REV_8_21_14_020_45_12</strain>
    </source>
</reference>
<sequence length="596" mass="64912">MGAGFGSIDDLLPAADSGSTESTGSGQAANDDDQQTAVASASRAAAAKLKLAEKMEGVQLDTLEDEAKVKGASLGMPYISLEAFPIGPEVLSLIPESLARESTILPFFRLENQIRFAVVDPDNPKVNEVMQRVQREHEGSEIKLYLISQHSFDMAAKLYKNVAKVKHVELGVHITADDLLKFKSELTDYPTFEKKLQGANMTEAFAMIIAMAMNARSSDIHIESEEAQGVIRFRIDGVLTVVAHVPAENTPHLVNRIKAIAELKINVTEVPQDGRITVELGEDDKLDIRVSTLPSAYGESVVFRLLESSSIGMSFDDLGMRASAYERLKAEIEKPNGMIITTGPTGSGKTTTLYAILNKLNTPENKIITLENPIEYKLPGVVQSQIDHAKKYTFEMGLRAILRQDPDIVMVGEIRDLETAETAIHASLTGHLMLSTIHTNDAAGAIPRFLGMGVNAALLAPALNAVIGQRLTRRICNGCKTEYTPPKEQLDRALEWVNLIPDNSGEAKPDLSKVVWYKGQGCQTCGNTGYKGRVGIYEIFTIVEGIDKVILSGKVSEFDMKKLLHDAGMVTMGQDGVLKATEGLTTLDEVFRVAKE</sequence>
<dbReference type="GO" id="GO:0005524">
    <property type="term" value="F:ATP binding"/>
    <property type="evidence" value="ECO:0007669"/>
    <property type="project" value="UniProtKB-KW"/>
</dbReference>
<dbReference type="PROSITE" id="PS00662">
    <property type="entry name" value="T2SP_E"/>
    <property type="match status" value="1"/>
</dbReference>
<dbReference type="SUPFAM" id="SSF52540">
    <property type="entry name" value="P-loop containing nucleoside triphosphate hydrolases"/>
    <property type="match status" value="1"/>
</dbReference>
<evidence type="ECO:0000256" key="2">
    <source>
        <dbReference type="ARBA" id="ARBA00022741"/>
    </source>
</evidence>
<gene>
    <name evidence="6" type="ORF">COW24_00435</name>
</gene>
<accession>A0A2M7H599</accession>